<keyword evidence="7" id="KW-1185">Reference proteome</keyword>
<dbReference type="PANTHER" id="PTHR11845">
    <property type="entry name" value="5'-DEOXYNUCLEOTIDASE HDDC2"/>
    <property type="match status" value="1"/>
</dbReference>
<keyword evidence="1" id="KW-0479">Metal-binding</keyword>
<dbReference type="Gene3D" id="1.10.3210.10">
    <property type="entry name" value="Hypothetical protein af1432"/>
    <property type="match status" value="1"/>
</dbReference>
<organism evidence="4 6">
    <name type="scientific">Francisella adeliensis</name>
    <dbReference type="NCBI Taxonomy" id="2007306"/>
    <lineage>
        <taxon>Bacteria</taxon>
        <taxon>Pseudomonadati</taxon>
        <taxon>Pseudomonadota</taxon>
        <taxon>Gammaproteobacteria</taxon>
        <taxon>Thiotrichales</taxon>
        <taxon>Francisellaceae</taxon>
        <taxon>Francisella</taxon>
    </lineage>
</organism>
<evidence type="ECO:0000256" key="2">
    <source>
        <dbReference type="ARBA" id="ARBA00022801"/>
    </source>
</evidence>
<sequence length="195" mass="22754">MNNLDQQVKFIVELEKLKSVYRKTWIPCDNNRNENTAEHSWQVALVANILSEYASVEINIAHVTKMLLLHDIVEIYAGDTFAFASNAILAEQQVNELKALDRLLDLLPKDQRKYFKDIWLEYEEAKTNDAKFANAIDRIVPAFQSFANAGGTWKKFNVSKTKILQRNKYLKEVAPRLYEYLLEKIDSHFEGDYYK</sequence>
<dbReference type="KEGG" id="fad:CDH04_01700"/>
<feature type="domain" description="HD" evidence="3">
    <location>
        <begin position="14"/>
        <end position="176"/>
    </location>
</feature>
<dbReference type="Proteomes" id="UP000681131">
    <property type="component" value="Chromosome"/>
</dbReference>
<evidence type="ECO:0000313" key="4">
    <source>
        <dbReference type="EMBL" id="AXA33211.1"/>
    </source>
</evidence>
<dbReference type="EMBL" id="CP021781">
    <property type="protein sequence ID" value="AXA33211.1"/>
    <property type="molecule type" value="Genomic_DNA"/>
</dbReference>
<proteinExistence type="predicted"/>
<dbReference type="Proteomes" id="UP000251120">
    <property type="component" value="Chromosome"/>
</dbReference>
<keyword evidence="2 4" id="KW-0378">Hydrolase</keyword>
<dbReference type="OrthoDB" id="9796032at2"/>
<reference evidence="5 7" key="2">
    <citation type="submission" date="2019-08" db="EMBL/GenBank/DDBJ databases">
        <title>Complete genome sequences of Francisella adeliensis (FSC1325 and FSC1326).</title>
        <authorList>
            <person name="Ohrman C."/>
            <person name="Uneklint I."/>
            <person name="Vallesi A."/>
            <person name="Karlsson L."/>
            <person name="Sjodin A."/>
        </authorList>
    </citation>
    <scope>NUCLEOTIDE SEQUENCE [LARGE SCALE GENOMIC DNA]</scope>
    <source>
        <strain evidence="5 7">FSC1325</strain>
    </source>
</reference>
<dbReference type="EMBL" id="CP043424">
    <property type="protein sequence ID" value="QIW11439.1"/>
    <property type="molecule type" value="Genomic_DNA"/>
</dbReference>
<dbReference type="GO" id="GO:0046872">
    <property type="term" value="F:metal ion binding"/>
    <property type="evidence" value="ECO:0007669"/>
    <property type="project" value="UniProtKB-KW"/>
</dbReference>
<gene>
    <name evidence="4" type="ORF">CDH04_01700</name>
    <name evidence="5" type="ORF">FZC43_01705</name>
</gene>
<dbReference type="GO" id="GO:0002953">
    <property type="term" value="F:5'-deoxynucleotidase activity"/>
    <property type="evidence" value="ECO:0007669"/>
    <property type="project" value="InterPro"/>
</dbReference>
<dbReference type="Pfam" id="PF13023">
    <property type="entry name" value="HD_3"/>
    <property type="match status" value="1"/>
</dbReference>
<name>A0A2Z4XWH1_9GAMM</name>
<dbReference type="GO" id="GO:0005737">
    <property type="term" value="C:cytoplasm"/>
    <property type="evidence" value="ECO:0007669"/>
    <property type="project" value="TreeGrafter"/>
</dbReference>
<dbReference type="SUPFAM" id="SSF109604">
    <property type="entry name" value="HD-domain/PDEase-like"/>
    <property type="match status" value="1"/>
</dbReference>
<evidence type="ECO:0000313" key="6">
    <source>
        <dbReference type="Proteomes" id="UP000251120"/>
    </source>
</evidence>
<dbReference type="AlphaFoldDB" id="A0A2Z4XWH1"/>
<evidence type="ECO:0000313" key="5">
    <source>
        <dbReference type="EMBL" id="QIW11439.1"/>
    </source>
</evidence>
<protein>
    <submittedName>
        <fullName evidence="5">HD domain-containing protein</fullName>
    </submittedName>
    <submittedName>
        <fullName evidence="4">Hydrolase</fullName>
    </submittedName>
</protein>
<evidence type="ECO:0000259" key="3">
    <source>
        <dbReference type="Pfam" id="PF13023"/>
    </source>
</evidence>
<dbReference type="InterPro" id="IPR039356">
    <property type="entry name" value="YfbR/HDDC2"/>
</dbReference>
<evidence type="ECO:0000313" key="7">
    <source>
        <dbReference type="Proteomes" id="UP000681131"/>
    </source>
</evidence>
<dbReference type="InterPro" id="IPR006674">
    <property type="entry name" value="HD_domain"/>
</dbReference>
<dbReference type="PANTHER" id="PTHR11845:SF13">
    <property type="entry name" value="5'-DEOXYNUCLEOTIDASE HDDC2"/>
    <property type="match status" value="1"/>
</dbReference>
<reference evidence="4 6" key="1">
    <citation type="submission" date="2017-06" db="EMBL/GenBank/DDBJ databases">
        <title>Complete genome of Francisella adeliensis.</title>
        <authorList>
            <person name="Vallesi A."/>
            <person name="Sjodin A."/>
        </authorList>
    </citation>
    <scope>NUCLEOTIDE SEQUENCE [LARGE SCALE GENOMIC DNA]</scope>
    <source>
        <strain evidence="4 6">FDC440</strain>
    </source>
</reference>
<dbReference type="RefSeq" id="WP_112869384.1">
    <property type="nucleotide sequence ID" value="NZ_CP021781.1"/>
</dbReference>
<accession>A0A2Z4XWH1</accession>
<evidence type="ECO:0000256" key="1">
    <source>
        <dbReference type="ARBA" id="ARBA00022723"/>
    </source>
</evidence>